<feature type="transmembrane region" description="Helical" evidence="7">
    <location>
        <begin position="377"/>
        <end position="398"/>
    </location>
</feature>
<feature type="transmembrane region" description="Helical" evidence="7">
    <location>
        <begin position="669"/>
        <end position="689"/>
    </location>
</feature>
<keyword evidence="5 7" id="KW-0472">Membrane</keyword>
<dbReference type="PANTHER" id="PTHR30572:SF4">
    <property type="entry name" value="ABC TRANSPORTER PERMEASE YTRF"/>
    <property type="match status" value="1"/>
</dbReference>
<name>A0ABU0GQV9_9CELL</name>
<feature type="transmembrane region" description="Helical" evidence="7">
    <location>
        <begin position="232"/>
        <end position="255"/>
    </location>
</feature>
<evidence type="ECO:0000256" key="2">
    <source>
        <dbReference type="ARBA" id="ARBA00022475"/>
    </source>
</evidence>
<evidence type="ECO:0000256" key="3">
    <source>
        <dbReference type="ARBA" id="ARBA00022692"/>
    </source>
</evidence>
<comment type="subcellular location">
    <subcellularLocation>
        <location evidence="1">Cell membrane</location>
        <topology evidence="1">Multi-pass membrane protein</topology>
    </subcellularLocation>
</comment>
<reference evidence="9 10" key="1">
    <citation type="submission" date="2023-07" db="EMBL/GenBank/DDBJ databases">
        <title>Sequencing the genomes of 1000 actinobacteria strains.</title>
        <authorList>
            <person name="Klenk H.-P."/>
        </authorList>
    </citation>
    <scope>NUCLEOTIDE SEQUENCE [LARGE SCALE GENOMIC DNA]</scope>
    <source>
        <strain evidence="9 10">DSM 14785</strain>
    </source>
</reference>
<keyword evidence="2" id="KW-1003">Cell membrane</keyword>
<comment type="caution">
    <text evidence="9">The sequence shown here is derived from an EMBL/GenBank/DDBJ whole genome shotgun (WGS) entry which is preliminary data.</text>
</comment>
<dbReference type="InterPro" id="IPR003838">
    <property type="entry name" value="ABC3_permease_C"/>
</dbReference>
<dbReference type="Proteomes" id="UP001240250">
    <property type="component" value="Unassembled WGS sequence"/>
</dbReference>
<feature type="domain" description="ABC3 transporter permease C-terminal" evidence="8">
    <location>
        <begin position="241"/>
        <end position="358"/>
    </location>
</feature>
<feature type="domain" description="ABC3 transporter permease C-terminal" evidence="8">
    <location>
        <begin position="585"/>
        <end position="699"/>
    </location>
</feature>
<feature type="transmembrane region" description="Helical" evidence="7">
    <location>
        <begin position="581"/>
        <end position="607"/>
    </location>
</feature>
<dbReference type="Pfam" id="PF02687">
    <property type="entry name" value="FtsX"/>
    <property type="match status" value="2"/>
</dbReference>
<comment type="similarity">
    <text evidence="6">Belongs to the ABC-4 integral membrane protein family.</text>
</comment>
<evidence type="ECO:0000313" key="10">
    <source>
        <dbReference type="Proteomes" id="UP001240250"/>
    </source>
</evidence>
<feature type="transmembrane region" description="Helical" evidence="7">
    <location>
        <begin position="326"/>
        <end position="349"/>
    </location>
</feature>
<dbReference type="PANTHER" id="PTHR30572">
    <property type="entry name" value="MEMBRANE COMPONENT OF TRANSPORTER-RELATED"/>
    <property type="match status" value="1"/>
</dbReference>
<feature type="transmembrane region" description="Helical" evidence="7">
    <location>
        <begin position="464"/>
        <end position="487"/>
    </location>
</feature>
<evidence type="ECO:0000256" key="7">
    <source>
        <dbReference type="SAM" id="Phobius"/>
    </source>
</evidence>
<feature type="transmembrane region" description="Helical" evidence="7">
    <location>
        <begin position="410"/>
        <end position="432"/>
    </location>
</feature>
<evidence type="ECO:0000259" key="8">
    <source>
        <dbReference type="Pfam" id="PF02687"/>
    </source>
</evidence>
<feature type="transmembrane region" description="Helical" evidence="7">
    <location>
        <begin position="636"/>
        <end position="657"/>
    </location>
</feature>
<keyword evidence="3 7" id="KW-0812">Transmembrane</keyword>
<gene>
    <name evidence="9" type="ORF">JO380_003333</name>
</gene>
<sequence>MIVARTALRSVVRRPRQALLVGVAITAATAFAAAALLVAANARVALVAFGMVTPPAADVVVVPRGDVEPASALVVAERVRDLPGVAQVVVERLGDVEVEAGGVTTTWKLTSDPGAGPLSALRDAPDVGPLEPGGIVLGLRTAERVGVDVGDTVVAGGHELVVAGVGPVREFGQDVGLVHASDAVTIGGMPPVQMFVVGDVDLAAVRAVAGDAAVTSGPEQRDREARSVGDTLAGVLGGLSVFVALAVLSAVVIVSSTFRIVLARRTAELALLRCVGATRRQVHRSVLAEAACVGLLGGLVGTGAGLGVAAGLVAAARAADLVSAPFVAAPGGLVACVALSVVATVAAALPSARAAGRTAPVVALGAARSSDARPVRVGARLVTAGALTLTAVATEALAVPVARTDQLTGLALAALSGTLVFAVLVAVGPFLVRWAARAVRPLGARSAALRLAVSNAHRSSRRTAAMTTVLTLGVGLAAALLVAVAGVTADARESVVRTFGADALIPVDVVADPDALVAALAAHPAVDARVVGTDILLDPAPGTDPAALRDAVLDTVPAGTSVYWAGDVLAGIEQTVAVGQLVGAAMIGVTLVVAMVGVVVTLALSVAERRQEIALLRALGVSRAGARRSVAAEAGLASAVGATLGVVLGGAYGVLALRVLDMPAGQPPLVRLALLGAGVVGAAVLAAAVPMRSAGRVEPAIGLAAR</sequence>
<keyword evidence="4 7" id="KW-1133">Transmembrane helix</keyword>
<dbReference type="InterPro" id="IPR050250">
    <property type="entry name" value="Macrolide_Exporter_MacB"/>
</dbReference>
<dbReference type="RefSeq" id="WP_070318986.1">
    <property type="nucleotide sequence ID" value="NZ_JAUSVM010000001.1"/>
</dbReference>
<proteinExistence type="inferred from homology"/>
<keyword evidence="10" id="KW-1185">Reference proteome</keyword>
<feature type="transmembrane region" description="Helical" evidence="7">
    <location>
        <begin position="286"/>
        <end position="314"/>
    </location>
</feature>
<evidence type="ECO:0000256" key="6">
    <source>
        <dbReference type="ARBA" id="ARBA00038076"/>
    </source>
</evidence>
<evidence type="ECO:0000256" key="5">
    <source>
        <dbReference type="ARBA" id="ARBA00023136"/>
    </source>
</evidence>
<protein>
    <submittedName>
        <fullName evidence="9">ABC transport system permease protein</fullName>
    </submittedName>
</protein>
<evidence type="ECO:0000256" key="1">
    <source>
        <dbReference type="ARBA" id="ARBA00004651"/>
    </source>
</evidence>
<accession>A0ABU0GQV9</accession>
<evidence type="ECO:0000256" key="4">
    <source>
        <dbReference type="ARBA" id="ARBA00022989"/>
    </source>
</evidence>
<organism evidence="9 10">
    <name type="scientific">Cellulomonas iranensis</name>
    <dbReference type="NCBI Taxonomy" id="76862"/>
    <lineage>
        <taxon>Bacteria</taxon>
        <taxon>Bacillati</taxon>
        <taxon>Actinomycetota</taxon>
        <taxon>Actinomycetes</taxon>
        <taxon>Micrococcales</taxon>
        <taxon>Cellulomonadaceae</taxon>
        <taxon>Cellulomonas</taxon>
    </lineage>
</organism>
<evidence type="ECO:0000313" key="9">
    <source>
        <dbReference type="EMBL" id="MDQ0426952.1"/>
    </source>
</evidence>
<dbReference type="EMBL" id="JAUSVM010000001">
    <property type="protein sequence ID" value="MDQ0426952.1"/>
    <property type="molecule type" value="Genomic_DNA"/>
</dbReference>